<feature type="domain" description="Transcriptional regulator SgrR N-terminal HTH" evidence="3">
    <location>
        <begin position="3"/>
        <end position="103"/>
    </location>
</feature>
<dbReference type="SUPFAM" id="SSF53850">
    <property type="entry name" value="Periplasmic binding protein-like II"/>
    <property type="match status" value="1"/>
</dbReference>
<dbReference type="RefSeq" id="WP_210046522.1">
    <property type="nucleotide sequence ID" value="NZ_JBHLVU010000030.1"/>
</dbReference>
<protein>
    <submittedName>
        <fullName evidence="4">SgrR family transcriptional regulator</fullName>
    </submittedName>
</protein>
<dbReference type="Pfam" id="PF12793">
    <property type="entry name" value="SgrR_N"/>
    <property type="match status" value="1"/>
</dbReference>
<dbReference type="Pfam" id="PF00496">
    <property type="entry name" value="SBP_bac_5"/>
    <property type="match status" value="1"/>
</dbReference>
<accession>A0ABS7BYR3</accession>
<evidence type="ECO:0000256" key="1">
    <source>
        <dbReference type="ARBA" id="ARBA00023125"/>
    </source>
</evidence>
<evidence type="ECO:0000259" key="3">
    <source>
        <dbReference type="Pfam" id="PF12793"/>
    </source>
</evidence>
<dbReference type="InterPro" id="IPR000914">
    <property type="entry name" value="SBP_5_dom"/>
</dbReference>
<sequence length="603" mass="70825">MILQQQYLKIRQLHLNEMRGTSFEITLQELTDVLECSGRNVNLILRKMEEQQWIEWVAGRGRGNRSQMTFLVSQESIVLQIAQQYVEKGDLKQAFAFLDEYAHLPFVKEQFMYWLDTHFGYRTETKNMDVMETLRIPYDRTIQYIDPIFMLYAVESHLVKHVFDCLVRYDSLHDRIEPHIAHYWRKNEQGTEWIFYIRKGIYFHHGRELTAHDVKFTLERLNDDEIKAPFRWLVSDISRVEVVNNYVLRIFLTKTNHLFLRNLSFDPTSIVPRDAVLDLGRQFTRLPVGTGPFKLVKNDDNMIVLEAYQQYFDKRAHLDRVEIWRTPERNMSSGKRDTDSYQMRNYLCGELGMQAPSAWIEVETSAVSCHYISFNLSKEGPQQNPLFRRALFHGLNRRRLLEIMVSTDAKAVESFFPDPEITGYEAAYDPELARKLLADSGYKEEKVTVYAALSNESTQWFMEECGILGVELDVIEPPKNSMVKDAGIKQEDLTIGSIVTEDESAFSMIELFLSGNSCFHKNLRQRDLQQIEGIVQRVYEESSPAKRYEISKELEQMLKLDDAVLYLYHRPLKTQVHPSLKGVHLNSIGWVDFRRVWFETKDK</sequence>
<dbReference type="PANTHER" id="PTHR30290:SF72">
    <property type="entry name" value="HTH-TYPE TRANSCRIPTIONAL REGULATOR SGRR"/>
    <property type="match status" value="1"/>
</dbReference>
<organism evidence="4 5">
    <name type="scientific">Paenibacillus sepulcri</name>
    <dbReference type="NCBI Taxonomy" id="359917"/>
    <lineage>
        <taxon>Bacteria</taxon>
        <taxon>Bacillati</taxon>
        <taxon>Bacillota</taxon>
        <taxon>Bacilli</taxon>
        <taxon>Bacillales</taxon>
        <taxon>Paenibacillaceae</taxon>
        <taxon>Paenibacillus</taxon>
    </lineage>
</organism>
<evidence type="ECO:0000259" key="2">
    <source>
        <dbReference type="Pfam" id="PF00496"/>
    </source>
</evidence>
<dbReference type="InterPro" id="IPR025370">
    <property type="entry name" value="SgrR_HTH_N"/>
</dbReference>
<evidence type="ECO:0000313" key="5">
    <source>
        <dbReference type="Proteomes" id="UP001519887"/>
    </source>
</evidence>
<feature type="domain" description="Solute-binding protein family 5" evidence="2">
    <location>
        <begin position="176"/>
        <end position="450"/>
    </location>
</feature>
<dbReference type="EMBL" id="JAHZIK010000115">
    <property type="protein sequence ID" value="MBW7453784.1"/>
    <property type="molecule type" value="Genomic_DNA"/>
</dbReference>
<proteinExistence type="predicted"/>
<dbReference type="Gene3D" id="3.40.190.10">
    <property type="entry name" value="Periplasmic binding protein-like II"/>
    <property type="match status" value="1"/>
</dbReference>
<keyword evidence="5" id="KW-1185">Reference proteome</keyword>
<dbReference type="PANTHER" id="PTHR30290">
    <property type="entry name" value="PERIPLASMIC BINDING COMPONENT OF ABC TRANSPORTER"/>
    <property type="match status" value="1"/>
</dbReference>
<gene>
    <name evidence="4" type="ORF">K0U00_07005</name>
</gene>
<reference evidence="4 5" key="1">
    <citation type="submission" date="2021-07" db="EMBL/GenBank/DDBJ databases">
        <title>Paenibacillus radiodurans sp. nov., isolated from the southeastern edge of Tengger Desert.</title>
        <authorList>
            <person name="Zhang G."/>
        </authorList>
    </citation>
    <scope>NUCLEOTIDE SEQUENCE [LARGE SCALE GENOMIC DNA]</scope>
    <source>
        <strain evidence="4 5">CCM 7311</strain>
    </source>
</reference>
<dbReference type="InterPro" id="IPR039424">
    <property type="entry name" value="SBP_5"/>
</dbReference>
<name>A0ABS7BYR3_9BACL</name>
<keyword evidence="1" id="KW-0238">DNA-binding</keyword>
<dbReference type="Gene3D" id="3.10.105.10">
    <property type="entry name" value="Dipeptide-binding Protein, Domain 3"/>
    <property type="match status" value="1"/>
</dbReference>
<comment type="caution">
    <text evidence="4">The sequence shown here is derived from an EMBL/GenBank/DDBJ whole genome shotgun (WGS) entry which is preliminary data.</text>
</comment>
<evidence type="ECO:0000313" key="4">
    <source>
        <dbReference type="EMBL" id="MBW7453784.1"/>
    </source>
</evidence>
<dbReference type="Proteomes" id="UP001519887">
    <property type="component" value="Unassembled WGS sequence"/>
</dbReference>